<evidence type="ECO:0000259" key="6">
    <source>
        <dbReference type="PROSITE" id="PS50893"/>
    </source>
</evidence>
<dbReference type="NCBIfam" id="NF010167">
    <property type="entry name" value="PRK13648.1"/>
    <property type="match status" value="2"/>
</dbReference>
<reference evidence="8" key="1">
    <citation type="submission" date="2023-06" db="EMBL/GenBank/DDBJ databases">
        <title>Identification and characterization of horizontal gene transfer across gut microbiota members of farm animals based on homology search.</title>
        <authorList>
            <person name="Zeman M."/>
            <person name="Kubasova T."/>
            <person name="Jahodarova E."/>
            <person name="Nykrynova M."/>
            <person name="Rychlik I."/>
        </authorList>
    </citation>
    <scope>NUCLEOTIDE SEQUENCE [LARGE SCALE GENOMIC DNA]</scope>
    <source>
        <strain evidence="8">154_Feed</strain>
    </source>
</reference>
<dbReference type="SUPFAM" id="SSF52540">
    <property type="entry name" value="P-loop containing nucleoside triphosphate hydrolases"/>
    <property type="match status" value="2"/>
</dbReference>
<protein>
    <submittedName>
        <fullName evidence="7">Energy-coupling factor transporter ATPase</fullName>
    </submittedName>
</protein>
<feature type="domain" description="ABC transporter" evidence="6">
    <location>
        <begin position="36"/>
        <end position="285"/>
    </location>
</feature>
<dbReference type="InterPro" id="IPR050095">
    <property type="entry name" value="ECF_ABC_transporter_ATP-bd"/>
</dbReference>
<dbReference type="PANTHER" id="PTHR43553">
    <property type="entry name" value="HEAVY METAL TRANSPORTER"/>
    <property type="match status" value="1"/>
</dbReference>
<evidence type="ECO:0000256" key="1">
    <source>
        <dbReference type="ARBA" id="ARBA00005417"/>
    </source>
</evidence>
<feature type="domain" description="ABC transporter" evidence="6">
    <location>
        <begin position="355"/>
        <end position="608"/>
    </location>
</feature>
<evidence type="ECO:0000256" key="3">
    <source>
        <dbReference type="ARBA" id="ARBA00022741"/>
    </source>
</evidence>
<dbReference type="InterPro" id="IPR015856">
    <property type="entry name" value="ABC_transpr_CbiO/EcfA_su"/>
</dbReference>
<evidence type="ECO:0000313" key="8">
    <source>
        <dbReference type="Proteomes" id="UP001529421"/>
    </source>
</evidence>
<name>A0ABT7V9H4_9ACTN</name>
<dbReference type="CDD" id="cd03225">
    <property type="entry name" value="ABC_cobalt_CbiO_domain1"/>
    <property type="match status" value="2"/>
</dbReference>
<dbReference type="EMBL" id="JAUDDZ010000006">
    <property type="protein sequence ID" value="MDM8275044.1"/>
    <property type="molecule type" value="Genomic_DNA"/>
</dbReference>
<evidence type="ECO:0000313" key="7">
    <source>
        <dbReference type="EMBL" id="MDM8275044.1"/>
    </source>
</evidence>
<sequence>MASSSLPVDTTGRIAPSDMNRVRTEGPARGADAPLIRLENVHFSYPAAPAADGLADGPEGEPPRTEALAGISLSVRPGEHLCILGGNGSGKSTLVQLMNALLVPTSGTVEAFGFDATTMEGALEIRRRAAMVFQHPDDQMVTSIVADDVAFGPENLGVPQPEIVQRVDAALEAVGMSELAQADPADLSGGQRQRVAIAGALAMQPRVLLLDEPSAMLDAQGHASVQRIVQRLNDRGIGIVHVTHFMDDALLADRVVVLREGTIALEGTPEEVFAQRDVLRTMGLEPPFAMRLAEQLAHAVPDLPATGDAGLLAHDVAHRISEGADDLRATGRDVPTLAAAPAHEAPPAQAPGDAIVFDHVSFSYADEASPRRKRSRRHSTRPAPLALADASFCVPRGSLTALVGCTGSGKSTSVELACALKLPRSGSVFVGGIDTADLARRQELRAQIGYVSQLPERQLFAETVRDDVAFGPRNLHLSDDEVERRCTEALHAVGLDPSDGLMGRSPFALSGGQQRAVAIAGVLAMRTPILVLDEPMAGLDPAGRDRMRSLVQRLRSEGVTMLMVTHAMDDVAELADHVVVLDRGSVVAQGSPRHVFGQSPCPAPGLPAPLAFARELARNGVPLDCEPLTLAELCQALLARLPEVRHHGAAC</sequence>
<dbReference type="PROSITE" id="PS50893">
    <property type="entry name" value="ABC_TRANSPORTER_2"/>
    <property type="match status" value="2"/>
</dbReference>
<dbReference type="Pfam" id="PF00005">
    <property type="entry name" value="ABC_tran"/>
    <property type="match status" value="2"/>
</dbReference>
<keyword evidence="2" id="KW-0813">Transport</keyword>
<dbReference type="RefSeq" id="WP_289545119.1">
    <property type="nucleotide sequence ID" value="NZ_JAUDDZ010000006.1"/>
</dbReference>
<dbReference type="SMART" id="SM00382">
    <property type="entry name" value="AAA"/>
    <property type="match status" value="2"/>
</dbReference>
<evidence type="ECO:0000256" key="5">
    <source>
        <dbReference type="SAM" id="MobiDB-lite"/>
    </source>
</evidence>
<dbReference type="InterPro" id="IPR003439">
    <property type="entry name" value="ABC_transporter-like_ATP-bd"/>
</dbReference>
<keyword evidence="4" id="KW-0067">ATP-binding</keyword>
<accession>A0ABT7V9H4</accession>
<dbReference type="Gene3D" id="3.40.50.300">
    <property type="entry name" value="P-loop containing nucleotide triphosphate hydrolases"/>
    <property type="match status" value="2"/>
</dbReference>
<dbReference type="InterPro" id="IPR017871">
    <property type="entry name" value="ABC_transporter-like_CS"/>
</dbReference>
<dbReference type="Proteomes" id="UP001529421">
    <property type="component" value="Unassembled WGS sequence"/>
</dbReference>
<dbReference type="PROSITE" id="PS00211">
    <property type="entry name" value="ABC_TRANSPORTER_1"/>
    <property type="match status" value="2"/>
</dbReference>
<dbReference type="InterPro" id="IPR003593">
    <property type="entry name" value="AAA+_ATPase"/>
</dbReference>
<gene>
    <name evidence="7" type="ORF">QUW28_05955</name>
</gene>
<dbReference type="PANTHER" id="PTHR43553:SF24">
    <property type="entry name" value="ENERGY-COUPLING FACTOR TRANSPORTER ATP-BINDING PROTEIN ECFA1"/>
    <property type="match status" value="1"/>
</dbReference>
<proteinExistence type="inferred from homology"/>
<comment type="similarity">
    <text evidence="1">Belongs to the ABC transporter superfamily.</text>
</comment>
<organism evidence="7 8">
    <name type="scientific">Enorma phocaeensis</name>
    <dbReference type="NCBI Taxonomy" id="1871019"/>
    <lineage>
        <taxon>Bacteria</taxon>
        <taxon>Bacillati</taxon>
        <taxon>Actinomycetota</taxon>
        <taxon>Coriobacteriia</taxon>
        <taxon>Coriobacteriales</taxon>
        <taxon>Coriobacteriaceae</taxon>
        <taxon>Enorma</taxon>
    </lineage>
</organism>
<keyword evidence="3" id="KW-0547">Nucleotide-binding</keyword>
<evidence type="ECO:0000256" key="4">
    <source>
        <dbReference type="ARBA" id="ARBA00022840"/>
    </source>
</evidence>
<comment type="caution">
    <text evidence="7">The sequence shown here is derived from an EMBL/GenBank/DDBJ whole genome shotgun (WGS) entry which is preliminary data.</text>
</comment>
<keyword evidence="8" id="KW-1185">Reference proteome</keyword>
<dbReference type="InterPro" id="IPR027417">
    <property type="entry name" value="P-loop_NTPase"/>
</dbReference>
<evidence type="ECO:0000256" key="2">
    <source>
        <dbReference type="ARBA" id="ARBA00022448"/>
    </source>
</evidence>
<feature type="region of interest" description="Disordered" evidence="5">
    <location>
        <begin position="1"/>
        <end position="28"/>
    </location>
</feature>